<dbReference type="PANTHER" id="PTHR33336:SF3">
    <property type="entry name" value="ABM DOMAIN-CONTAINING PROTEIN"/>
    <property type="match status" value="1"/>
</dbReference>
<keyword evidence="2" id="KW-0560">Oxidoreductase</keyword>
<dbReference type="InterPro" id="IPR011008">
    <property type="entry name" value="Dimeric_a/b-barrel"/>
</dbReference>
<protein>
    <submittedName>
        <fullName evidence="2">Antibiotic biosynthesis monooxygenase</fullName>
    </submittedName>
</protein>
<keyword evidence="2" id="KW-0503">Monooxygenase</keyword>
<dbReference type="Pfam" id="PF03992">
    <property type="entry name" value="ABM"/>
    <property type="match status" value="1"/>
</dbReference>
<dbReference type="GO" id="GO:0004497">
    <property type="term" value="F:monooxygenase activity"/>
    <property type="evidence" value="ECO:0007669"/>
    <property type="project" value="UniProtKB-KW"/>
</dbReference>
<proteinExistence type="predicted"/>
<dbReference type="SUPFAM" id="SSF54909">
    <property type="entry name" value="Dimeric alpha+beta barrel"/>
    <property type="match status" value="1"/>
</dbReference>
<accession>A0A4Q9FS80</accession>
<feature type="domain" description="ABM" evidence="1">
    <location>
        <begin position="6"/>
        <end position="94"/>
    </location>
</feature>
<dbReference type="EMBL" id="SIRS01000003">
    <property type="protein sequence ID" value="TBN16577.1"/>
    <property type="molecule type" value="Genomic_DNA"/>
</dbReference>
<dbReference type="PANTHER" id="PTHR33336">
    <property type="entry name" value="QUINOL MONOOXYGENASE YGIN-RELATED"/>
    <property type="match status" value="1"/>
</dbReference>
<evidence type="ECO:0000313" key="3">
    <source>
        <dbReference type="Proteomes" id="UP000292372"/>
    </source>
</evidence>
<dbReference type="PROSITE" id="PS51725">
    <property type="entry name" value="ABM"/>
    <property type="match status" value="1"/>
</dbReference>
<reference evidence="2 3" key="1">
    <citation type="journal article" date="2015" name="Int. J. Syst. Evol. Microbiol.">
        <title>Hyunsoonleella pacifica sp. nov., isolated from seawater of South Pacific Gyre.</title>
        <authorList>
            <person name="Gao X."/>
            <person name="Zhang Z."/>
            <person name="Dai X."/>
            <person name="Zhang X.H."/>
        </authorList>
    </citation>
    <scope>NUCLEOTIDE SEQUENCE [LARGE SCALE GENOMIC DNA]</scope>
    <source>
        <strain evidence="2 3">SW033</strain>
    </source>
</reference>
<dbReference type="RefSeq" id="WP_130936558.1">
    <property type="nucleotide sequence ID" value="NZ_BMEE01000002.1"/>
</dbReference>
<name>A0A4Q9FS80_9FLAO</name>
<dbReference type="Gene3D" id="3.30.70.100">
    <property type="match status" value="1"/>
</dbReference>
<dbReference type="AlphaFoldDB" id="A0A4Q9FS80"/>
<keyword evidence="3" id="KW-1185">Reference proteome</keyword>
<dbReference type="InterPro" id="IPR007138">
    <property type="entry name" value="ABM_dom"/>
</dbReference>
<dbReference type="InterPro" id="IPR050744">
    <property type="entry name" value="AI-2_Isomerase_LsrG"/>
</dbReference>
<comment type="caution">
    <text evidence="2">The sequence shown here is derived from an EMBL/GenBank/DDBJ whole genome shotgun (WGS) entry which is preliminary data.</text>
</comment>
<evidence type="ECO:0000259" key="1">
    <source>
        <dbReference type="PROSITE" id="PS51725"/>
    </source>
</evidence>
<dbReference type="OrthoDB" id="9806189at2"/>
<dbReference type="Proteomes" id="UP000292372">
    <property type="component" value="Unassembled WGS sequence"/>
</dbReference>
<gene>
    <name evidence="2" type="ORF">EYD46_08025</name>
</gene>
<evidence type="ECO:0000313" key="2">
    <source>
        <dbReference type="EMBL" id="TBN16577.1"/>
    </source>
</evidence>
<organism evidence="2 3">
    <name type="scientific">Hyunsoonleella pacifica</name>
    <dbReference type="NCBI Taxonomy" id="1080224"/>
    <lineage>
        <taxon>Bacteria</taxon>
        <taxon>Pseudomonadati</taxon>
        <taxon>Bacteroidota</taxon>
        <taxon>Flavobacteriia</taxon>
        <taxon>Flavobacteriales</taxon>
        <taxon>Flavobacteriaceae</taxon>
    </lineage>
</organism>
<sequence length="98" mass="11305">MTDKPLTIVAKILAKNEYRDLVKSELLKLVDTTKAEAGCINYDLHQDNTNKNLFLFYENWESKALWQQHMNNNHIAAYAKATEGAIEEFTLNEMTRIG</sequence>